<comment type="caution">
    <text evidence="1">The sequence shown here is derived from an EMBL/GenBank/DDBJ whole genome shotgun (WGS) entry which is preliminary data.</text>
</comment>
<dbReference type="EMBL" id="BPLR01010952">
    <property type="protein sequence ID" value="GIY43278.1"/>
    <property type="molecule type" value="Genomic_DNA"/>
</dbReference>
<protein>
    <submittedName>
        <fullName evidence="1">Uncharacterized protein</fullName>
    </submittedName>
</protein>
<evidence type="ECO:0000313" key="2">
    <source>
        <dbReference type="Proteomes" id="UP001054945"/>
    </source>
</evidence>
<reference evidence="1 2" key="1">
    <citation type="submission" date="2021-06" db="EMBL/GenBank/DDBJ databases">
        <title>Caerostris extrusa draft genome.</title>
        <authorList>
            <person name="Kono N."/>
            <person name="Arakawa K."/>
        </authorList>
    </citation>
    <scope>NUCLEOTIDE SEQUENCE [LARGE SCALE GENOMIC DNA]</scope>
</reference>
<evidence type="ECO:0000313" key="1">
    <source>
        <dbReference type="EMBL" id="GIY43278.1"/>
    </source>
</evidence>
<accession>A0AAV4TH14</accession>
<keyword evidence="2" id="KW-1185">Reference proteome</keyword>
<proteinExistence type="predicted"/>
<organism evidence="1 2">
    <name type="scientific">Caerostris extrusa</name>
    <name type="common">Bark spider</name>
    <name type="synonym">Caerostris bankana</name>
    <dbReference type="NCBI Taxonomy" id="172846"/>
    <lineage>
        <taxon>Eukaryota</taxon>
        <taxon>Metazoa</taxon>
        <taxon>Ecdysozoa</taxon>
        <taxon>Arthropoda</taxon>
        <taxon>Chelicerata</taxon>
        <taxon>Arachnida</taxon>
        <taxon>Araneae</taxon>
        <taxon>Araneomorphae</taxon>
        <taxon>Entelegynae</taxon>
        <taxon>Araneoidea</taxon>
        <taxon>Araneidae</taxon>
        <taxon>Caerostris</taxon>
    </lineage>
</organism>
<name>A0AAV4TH14_CAEEX</name>
<sequence length="66" mass="7453">MAQQPRMGHDLPQNSIPCRPVLGQSFRIIPDSSSRCLIPSIQTCKLKWAFVPSSEGWIENLIVARF</sequence>
<gene>
    <name evidence="1" type="ORF">CEXT_218541</name>
</gene>
<dbReference type="Proteomes" id="UP001054945">
    <property type="component" value="Unassembled WGS sequence"/>
</dbReference>
<dbReference type="AlphaFoldDB" id="A0AAV4TH14"/>